<sequence>MNHKLYKILLTFSLIGMQIWFLYVTFQHTFFGIQLQRNEQKEWRIKSFQNEALRSDLGLQIGDRIVYVDGKDPNENKIVRKWATIEQADSVTVARNGQELVIRLNEIVQPAFDYISLFGEIICLSISFMILWKIPHSKSARLLSLVFLMIGIIFMCIPPSARGDSLAKVLISDLVMILPLVFVHFLTLFFKEKSGISLPITYFRYVYSVMLLTFIGRCIYFTPLDTYEFYIVDYRCVVLFFLCGFVLNIGMLCYVFLKYRSENSSIQAIIKLVWFALFISTVPLALLSFFPILFRGAPIVKSLYTGYFVVLFPLSFTYMIVTKQLFDIHILLRRLIYTTLISMVPSTIIVLMIALIFSKQASIENLSLSFLFILTTISILLYVLEYFVTKLDYIMFPKKFYLQLALKKIARNLRTITSFRELKDIILVDIVNTLNVYGGAIVFQYPHSIETIGEGDLNLDEIEQYLRENRLDDSKYSIFVINQNEEYACYLVTARKKTNTLLSLEERQWLSLIISYLAVSLENIYLIRKLTSKLHELASQIPNEEAGQDVVWLRKSLFELQEQERYRIAADLHDTTMQDILLVRRRLISFIENNEDQQQVIQAIKHLDLVNESLRQSCFELNPHLLQNIGLVQTIQATLDLDIGLNEYETHFQVEGSLIIESLDMDIKKHIFRIFQELMHNAKKHSNASKVMLKLTAIENFMFLFYKDNGVGLDPHALAKDKRLRTIANSGFGLEQMKSRVLHLNGHLELLSDKGSGVELTIRIPIPTQEGSTYE</sequence>
<dbReference type="InterPro" id="IPR050482">
    <property type="entry name" value="Sensor_HK_TwoCompSys"/>
</dbReference>
<dbReference type="PROSITE" id="PS50109">
    <property type="entry name" value="HIS_KIN"/>
    <property type="match status" value="1"/>
</dbReference>
<organism evidence="8 9">
    <name type="scientific">Paenibacillus aceris</name>
    <dbReference type="NCBI Taxonomy" id="869555"/>
    <lineage>
        <taxon>Bacteria</taxon>
        <taxon>Bacillati</taxon>
        <taxon>Bacillota</taxon>
        <taxon>Bacilli</taxon>
        <taxon>Bacillales</taxon>
        <taxon>Paenibacillaceae</taxon>
        <taxon>Paenibacillus</taxon>
    </lineage>
</organism>
<keyword evidence="6" id="KW-0472">Membrane</keyword>
<evidence type="ECO:0000313" key="8">
    <source>
        <dbReference type="EMBL" id="MBP1961619.1"/>
    </source>
</evidence>
<feature type="transmembrane region" description="Helical" evidence="6">
    <location>
        <begin position="269"/>
        <end position="292"/>
    </location>
</feature>
<dbReference type="RefSeq" id="WP_167063180.1">
    <property type="nucleotide sequence ID" value="NZ_JAAOZR010000031.1"/>
</dbReference>
<feature type="transmembrane region" description="Helical" evidence="6">
    <location>
        <begin position="237"/>
        <end position="257"/>
    </location>
</feature>
<dbReference type="Pfam" id="PF02518">
    <property type="entry name" value="HATPase_c"/>
    <property type="match status" value="1"/>
</dbReference>
<dbReference type="SMART" id="SM00387">
    <property type="entry name" value="HATPase_c"/>
    <property type="match status" value="1"/>
</dbReference>
<feature type="transmembrane region" description="Helical" evidence="6">
    <location>
        <begin position="369"/>
        <end position="388"/>
    </location>
</feature>
<keyword evidence="4" id="KW-0067">ATP-binding</keyword>
<dbReference type="SUPFAM" id="SSF55874">
    <property type="entry name" value="ATPase domain of HSP90 chaperone/DNA topoisomerase II/histidine kinase"/>
    <property type="match status" value="1"/>
</dbReference>
<name>A0ABS4HSM9_9BACL</name>
<dbReference type="InterPro" id="IPR003594">
    <property type="entry name" value="HATPase_dom"/>
</dbReference>
<gene>
    <name evidence="8" type="ORF">J2Z65_000813</name>
</gene>
<evidence type="ECO:0000259" key="7">
    <source>
        <dbReference type="PROSITE" id="PS50109"/>
    </source>
</evidence>
<keyword evidence="9" id="KW-1185">Reference proteome</keyword>
<dbReference type="InterPro" id="IPR036890">
    <property type="entry name" value="HATPase_C_sf"/>
</dbReference>
<protein>
    <submittedName>
        <fullName evidence="8">Two-component system sensor histidine kinase ComP</fullName>
        <ecNumber evidence="8">2.7.13.3</ecNumber>
    </submittedName>
</protein>
<feature type="transmembrane region" description="Helical" evidence="6">
    <location>
        <begin position="142"/>
        <end position="161"/>
    </location>
</feature>
<evidence type="ECO:0000256" key="5">
    <source>
        <dbReference type="ARBA" id="ARBA00023012"/>
    </source>
</evidence>
<evidence type="ECO:0000256" key="1">
    <source>
        <dbReference type="ARBA" id="ARBA00022679"/>
    </source>
</evidence>
<dbReference type="EMBL" id="JAGGKV010000001">
    <property type="protein sequence ID" value="MBP1961619.1"/>
    <property type="molecule type" value="Genomic_DNA"/>
</dbReference>
<proteinExistence type="predicted"/>
<dbReference type="GO" id="GO:0004673">
    <property type="term" value="F:protein histidine kinase activity"/>
    <property type="evidence" value="ECO:0007669"/>
    <property type="project" value="UniProtKB-EC"/>
</dbReference>
<evidence type="ECO:0000256" key="2">
    <source>
        <dbReference type="ARBA" id="ARBA00022741"/>
    </source>
</evidence>
<dbReference type="Gene3D" id="3.30.565.10">
    <property type="entry name" value="Histidine kinase-like ATPase, C-terminal domain"/>
    <property type="match status" value="1"/>
</dbReference>
<feature type="transmembrane region" description="Helical" evidence="6">
    <location>
        <begin position="334"/>
        <end position="357"/>
    </location>
</feature>
<comment type="caution">
    <text evidence="8">The sequence shown here is derived from an EMBL/GenBank/DDBJ whole genome shotgun (WGS) entry which is preliminary data.</text>
</comment>
<feature type="transmembrane region" description="Helical" evidence="6">
    <location>
        <begin position="167"/>
        <end position="190"/>
    </location>
</feature>
<evidence type="ECO:0000256" key="3">
    <source>
        <dbReference type="ARBA" id="ARBA00022777"/>
    </source>
</evidence>
<dbReference type="EC" id="2.7.13.3" evidence="8"/>
<feature type="transmembrane region" description="Helical" evidence="6">
    <location>
        <begin position="304"/>
        <end position="322"/>
    </location>
</feature>
<feature type="transmembrane region" description="Helical" evidence="6">
    <location>
        <begin position="7"/>
        <end position="26"/>
    </location>
</feature>
<feature type="domain" description="Histidine kinase" evidence="7">
    <location>
        <begin position="671"/>
        <end position="768"/>
    </location>
</feature>
<reference evidence="8 9" key="1">
    <citation type="submission" date="2021-03" db="EMBL/GenBank/DDBJ databases">
        <title>Genomic Encyclopedia of Type Strains, Phase IV (KMG-IV): sequencing the most valuable type-strain genomes for metagenomic binning, comparative biology and taxonomic classification.</title>
        <authorList>
            <person name="Goeker M."/>
        </authorList>
    </citation>
    <scope>NUCLEOTIDE SEQUENCE [LARGE SCALE GENOMIC DNA]</scope>
    <source>
        <strain evidence="8 9">DSM 24950</strain>
    </source>
</reference>
<keyword evidence="6" id="KW-1133">Transmembrane helix</keyword>
<dbReference type="InterPro" id="IPR036034">
    <property type="entry name" value="PDZ_sf"/>
</dbReference>
<keyword evidence="6" id="KW-0812">Transmembrane</keyword>
<feature type="transmembrane region" description="Helical" evidence="6">
    <location>
        <begin position="114"/>
        <end position="135"/>
    </location>
</feature>
<keyword evidence="5" id="KW-0902">Two-component regulatory system</keyword>
<feature type="transmembrane region" description="Helical" evidence="6">
    <location>
        <begin position="202"/>
        <end position="222"/>
    </location>
</feature>
<dbReference type="CDD" id="cd16917">
    <property type="entry name" value="HATPase_UhpB-NarQ-NarX-like"/>
    <property type="match status" value="1"/>
</dbReference>
<dbReference type="InterPro" id="IPR005467">
    <property type="entry name" value="His_kinase_dom"/>
</dbReference>
<keyword evidence="1 8" id="KW-0808">Transferase</keyword>
<dbReference type="PANTHER" id="PTHR24421:SF60">
    <property type="entry name" value="SENSOR HISTIDINE KINASE COMP"/>
    <property type="match status" value="1"/>
</dbReference>
<dbReference type="SUPFAM" id="SSF50156">
    <property type="entry name" value="PDZ domain-like"/>
    <property type="match status" value="1"/>
</dbReference>
<keyword evidence="3 8" id="KW-0418">Kinase</keyword>
<evidence type="ECO:0000313" key="9">
    <source>
        <dbReference type="Proteomes" id="UP001519344"/>
    </source>
</evidence>
<accession>A0ABS4HSM9</accession>
<keyword evidence="2" id="KW-0547">Nucleotide-binding</keyword>
<dbReference type="Proteomes" id="UP001519344">
    <property type="component" value="Unassembled WGS sequence"/>
</dbReference>
<evidence type="ECO:0000256" key="4">
    <source>
        <dbReference type="ARBA" id="ARBA00022840"/>
    </source>
</evidence>
<dbReference type="PANTHER" id="PTHR24421">
    <property type="entry name" value="NITRATE/NITRITE SENSOR PROTEIN NARX-RELATED"/>
    <property type="match status" value="1"/>
</dbReference>
<evidence type="ECO:0000256" key="6">
    <source>
        <dbReference type="SAM" id="Phobius"/>
    </source>
</evidence>